<comment type="function">
    <text evidence="8">The phosphoenolpyruvate-dependent sugar phosphotransferase system (sugar PTS), a major carbohydrate active transport system, catalyzes the phosphorylation of incoming sugar substrates concomitantly with their translocation across the cell membrane. The enzyme II UlaABC PTS system is involved in ascorbate transport.</text>
</comment>
<dbReference type="CDD" id="cd00211">
    <property type="entry name" value="PTS_IIA_fru"/>
    <property type="match status" value="1"/>
</dbReference>
<dbReference type="SUPFAM" id="SSF55804">
    <property type="entry name" value="Phoshotransferase/anion transport protein"/>
    <property type="match status" value="1"/>
</dbReference>
<dbReference type="Proteomes" id="UP000614200">
    <property type="component" value="Unassembled WGS sequence"/>
</dbReference>
<reference evidence="12 13" key="1">
    <citation type="submission" date="2020-11" db="EMBL/GenBank/DDBJ databases">
        <title>Fusibacter basophilias sp. nov.</title>
        <authorList>
            <person name="Qiu D."/>
        </authorList>
    </citation>
    <scope>NUCLEOTIDE SEQUENCE [LARGE SCALE GENOMIC DNA]</scope>
    <source>
        <strain evidence="12 13">Q10-2</strain>
    </source>
</reference>
<dbReference type="EMBL" id="JADKNH010000007">
    <property type="protein sequence ID" value="MBF4693991.1"/>
    <property type="molecule type" value="Genomic_DNA"/>
</dbReference>
<dbReference type="Pfam" id="PF00359">
    <property type="entry name" value="PTS_EIIA_2"/>
    <property type="match status" value="1"/>
</dbReference>
<keyword evidence="4" id="KW-0597">Phosphoprotein</keyword>
<dbReference type="PROSITE" id="PS00372">
    <property type="entry name" value="PTS_EIIA_TYPE_2_HIS"/>
    <property type="match status" value="1"/>
</dbReference>
<dbReference type="Gene3D" id="3.40.930.10">
    <property type="entry name" value="Mannitol-specific EII, Chain A"/>
    <property type="match status" value="1"/>
</dbReference>
<dbReference type="InterPro" id="IPR002178">
    <property type="entry name" value="PTS_EIIA_type-2_dom"/>
</dbReference>
<evidence type="ECO:0000256" key="9">
    <source>
        <dbReference type="ARBA" id="ARBA00041175"/>
    </source>
</evidence>
<organism evidence="12 13">
    <name type="scientific">Fusibacter ferrireducens</name>
    <dbReference type="NCBI Taxonomy" id="2785058"/>
    <lineage>
        <taxon>Bacteria</taxon>
        <taxon>Bacillati</taxon>
        <taxon>Bacillota</taxon>
        <taxon>Clostridia</taxon>
        <taxon>Eubacteriales</taxon>
        <taxon>Eubacteriales Family XII. Incertae Sedis</taxon>
        <taxon>Fusibacter</taxon>
    </lineage>
</organism>
<evidence type="ECO:0000256" key="5">
    <source>
        <dbReference type="ARBA" id="ARBA00022679"/>
    </source>
</evidence>
<evidence type="ECO:0000256" key="3">
    <source>
        <dbReference type="ARBA" id="ARBA00022490"/>
    </source>
</evidence>
<evidence type="ECO:0000256" key="4">
    <source>
        <dbReference type="ARBA" id="ARBA00022553"/>
    </source>
</evidence>
<gene>
    <name evidence="12" type="ORF">ISU02_12800</name>
</gene>
<keyword evidence="6" id="KW-0598">Phosphotransferase system</keyword>
<evidence type="ECO:0000256" key="7">
    <source>
        <dbReference type="ARBA" id="ARBA00022777"/>
    </source>
</evidence>
<dbReference type="PROSITE" id="PS51094">
    <property type="entry name" value="PTS_EIIA_TYPE_2"/>
    <property type="match status" value="1"/>
</dbReference>
<dbReference type="PANTHER" id="PTHR36203">
    <property type="entry name" value="ASCORBATE-SPECIFIC PTS SYSTEM EIIA COMPONENT"/>
    <property type="match status" value="1"/>
</dbReference>
<dbReference type="RefSeq" id="WP_194702227.1">
    <property type="nucleotide sequence ID" value="NZ_JADKNH010000007.1"/>
</dbReference>
<dbReference type="InterPro" id="IPR051351">
    <property type="entry name" value="Ascorbate-PTS_EIIA_comp"/>
</dbReference>
<comment type="caution">
    <text evidence="12">The sequence shown here is derived from an EMBL/GenBank/DDBJ whole genome shotgun (WGS) entry which is preliminary data.</text>
</comment>
<proteinExistence type="predicted"/>
<evidence type="ECO:0000256" key="2">
    <source>
        <dbReference type="ARBA" id="ARBA00022448"/>
    </source>
</evidence>
<keyword evidence="5" id="KW-0808">Transferase</keyword>
<evidence type="ECO:0000256" key="8">
    <source>
        <dbReference type="ARBA" id="ARBA00037387"/>
    </source>
</evidence>
<accession>A0ABR9ZVH2</accession>
<keyword evidence="12" id="KW-0762">Sugar transport</keyword>
<evidence type="ECO:0000256" key="6">
    <source>
        <dbReference type="ARBA" id="ARBA00022683"/>
    </source>
</evidence>
<comment type="subcellular location">
    <subcellularLocation>
        <location evidence="1">Cytoplasm</location>
    </subcellularLocation>
</comment>
<sequence>MKFDLIKENCIRVNVSAEGWEDAVTKAGNLLVEADIVVERYIKKMISNIKEMGPYLVIAPGIAMPHARPEDGVNESGVSLMTLEKPVRFGHEINDPVSLIVTLAAKDTTSHIEALAELMDLLGDQNKVEKMLNSKSEAEIIEIIRN</sequence>
<evidence type="ECO:0000259" key="11">
    <source>
        <dbReference type="PROSITE" id="PS51094"/>
    </source>
</evidence>
<protein>
    <recommendedName>
        <fullName evidence="9">Ascorbate-specific PTS system EIIA component</fullName>
    </recommendedName>
    <alternativeName>
        <fullName evidence="10">Ascorbate-specific phosphotransferase enzyme IIA component</fullName>
    </alternativeName>
</protein>
<evidence type="ECO:0000256" key="1">
    <source>
        <dbReference type="ARBA" id="ARBA00004496"/>
    </source>
</evidence>
<keyword evidence="7" id="KW-0418">Kinase</keyword>
<evidence type="ECO:0000313" key="13">
    <source>
        <dbReference type="Proteomes" id="UP000614200"/>
    </source>
</evidence>
<feature type="domain" description="PTS EIIA type-2" evidence="11">
    <location>
        <begin position="4"/>
        <end position="146"/>
    </location>
</feature>
<keyword evidence="2" id="KW-0813">Transport</keyword>
<name>A0ABR9ZVH2_9FIRM</name>
<evidence type="ECO:0000313" key="12">
    <source>
        <dbReference type="EMBL" id="MBF4693991.1"/>
    </source>
</evidence>
<dbReference type="InterPro" id="IPR016152">
    <property type="entry name" value="PTrfase/Anion_transptr"/>
</dbReference>
<keyword evidence="3" id="KW-0963">Cytoplasm</keyword>
<evidence type="ECO:0000256" key="10">
    <source>
        <dbReference type="ARBA" id="ARBA00042072"/>
    </source>
</evidence>
<keyword evidence="13" id="KW-1185">Reference proteome</keyword>
<dbReference type="PANTHER" id="PTHR36203:SF1">
    <property type="entry name" value="ASCORBATE-SPECIFIC PTS SYSTEM EIIA COMPONENT"/>
    <property type="match status" value="1"/>
</dbReference>